<dbReference type="KEGG" id="tes:BW730_01100"/>
<dbReference type="RefSeq" id="WP_158522446.1">
    <property type="nucleotide sequence ID" value="NZ_CP019606.1"/>
</dbReference>
<dbReference type="InterPro" id="IPR008613">
    <property type="entry name" value="Excalibur_Ca-bd_domain"/>
</dbReference>
<evidence type="ECO:0000313" key="4">
    <source>
        <dbReference type="Proteomes" id="UP000188145"/>
    </source>
</evidence>
<gene>
    <name evidence="3" type="ORF">BW730_01100</name>
</gene>
<dbReference type="EMBL" id="CP019606">
    <property type="protein sequence ID" value="AQP46366.1"/>
    <property type="molecule type" value="Genomic_DNA"/>
</dbReference>
<keyword evidence="4" id="KW-1185">Reference proteome</keyword>
<evidence type="ECO:0000256" key="1">
    <source>
        <dbReference type="SAM" id="MobiDB-lite"/>
    </source>
</evidence>
<dbReference type="AlphaFoldDB" id="A0A1Q2CJQ7"/>
<feature type="compositionally biased region" description="Basic and acidic residues" evidence="1">
    <location>
        <begin position="24"/>
        <end position="38"/>
    </location>
</feature>
<evidence type="ECO:0000313" key="3">
    <source>
        <dbReference type="EMBL" id="AQP46366.1"/>
    </source>
</evidence>
<feature type="domain" description="Excalibur calcium-binding" evidence="2">
    <location>
        <begin position="2"/>
        <end position="38"/>
    </location>
</feature>
<feature type="region of interest" description="Disordered" evidence="1">
    <location>
        <begin position="12"/>
        <end position="38"/>
    </location>
</feature>
<name>A0A1Q2CJQ7_9ACTN</name>
<sequence length="38" mass="4010">MYFRNCAAARAAGADPVRIGDPGYGRHLDRDGDGVGCE</sequence>
<dbReference type="Pfam" id="PF05901">
    <property type="entry name" value="Excalibur"/>
    <property type="match status" value="1"/>
</dbReference>
<accession>A0A1Q2CJQ7</accession>
<dbReference type="Proteomes" id="UP000188145">
    <property type="component" value="Chromosome"/>
</dbReference>
<dbReference type="SMART" id="SM00894">
    <property type="entry name" value="Excalibur"/>
    <property type="match status" value="1"/>
</dbReference>
<reference evidence="4" key="1">
    <citation type="submission" date="2017-02" db="EMBL/GenBank/DDBJ databases">
        <title>Tessaracoccus aquaemaris sp. nov., isolated from the intestine of a Korean rockfish, Sebastes schlegelii, in a marine aquaculture pond.</title>
        <authorList>
            <person name="Tak E.J."/>
            <person name="Bae J.-W."/>
        </authorList>
    </citation>
    <scope>NUCLEOTIDE SEQUENCE [LARGE SCALE GENOMIC DNA]</scope>
    <source>
        <strain evidence="4">NSG39</strain>
    </source>
</reference>
<proteinExistence type="predicted"/>
<evidence type="ECO:0000259" key="2">
    <source>
        <dbReference type="SMART" id="SM00894"/>
    </source>
</evidence>
<organism evidence="3 4">
    <name type="scientific">Tessaracoccus aquimaris</name>
    <dbReference type="NCBI Taxonomy" id="1332264"/>
    <lineage>
        <taxon>Bacteria</taxon>
        <taxon>Bacillati</taxon>
        <taxon>Actinomycetota</taxon>
        <taxon>Actinomycetes</taxon>
        <taxon>Propionibacteriales</taxon>
        <taxon>Propionibacteriaceae</taxon>
        <taxon>Tessaracoccus</taxon>
    </lineage>
</organism>
<protein>
    <recommendedName>
        <fullName evidence="2">Excalibur calcium-binding domain-containing protein</fullName>
    </recommendedName>
</protein>